<dbReference type="eggNOG" id="KOG2624">
    <property type="taxonomic scope" value="Eukaryota"/>
</dbReference>
<dbReference type="CGD" id="CAL0000162158">
    <property type="gene designation" value="Cd36_21710"/>
</dbReference>
<dbReference type="KEGG" id="cdu:CD36_21710"/>
<dbReference type="Pfam" id="PF04083">
    <property type="entry name" value="Abhydro_lipase"/>
    <property type="match status" value="1"/>
</dbReference>
<keyword evidence="1" id="KW-0472">Membrane</keyword>
<gene>
    <name evidence="3" type="ordered locus">Cd36_21710</name>
    <name evidence="4" type="ORF">CD36_21710</name>
</gene>
<protein>
    <submittedName>
        <fullName evidence="4">Steryl ester hydrolase, putative</fullName>
    </submittedName>
</protein>
<dbReference type="InterPro" id="IPR006693">
    <property type="entry name" value="AB_hydrolase_lipase"/>
</dbReference>
<keyword evidence="4" id="KW-0378">Hydrolase</keyword>
<dbReference type="VEuPathDB" id="FungiDB:CD36_21710"/>
<dbReference type="GO" id="GO:0006629">
    <property type="term" value="P:lipid metabolic process"/>
    <property type="evidence" value="ECO:0007669"/>
    <property type="project" value="InterPro"/>
</dbReference>
<organism evidence="4 5">
    <name type="scientific">Candida dubliniensis (strain CD36 / ATCC MYA-646 / CBS 7987 / NCPF 3949 / NRRL Y-17841)</name>
    <name type="common">Yeast</name>
    <dbReference type="NCBI Taxonomy" id="573826"/>
    <lineage>
        <taxon>Eukaryota</taxon>
        <taxon>Fungi</taxon>
        <taxon>Dikarya</taxon>
        <taxon>Ascomycota</taxon>
        <taxon>Saccharomycotina</taxon>
        <taxon>Pichiomycetes</taxon>
        <taxon>Debaryomycetaceae</taxon>
        <taxon>Candida/Lodderomyces clade</taxon>
        <taxon>Candida</taxon>
    </lineage>
</organism>
<dbReference type="SUPFAM" id="SSF53474">
    <property type="entry name" value="alpha/beta-Hydrolases"/>
    <property type="match status" value="1"/>
</dbReference>
<name>B9WC30_CANDC</name>
<feature type="transmembrane region" description="Helical" evidence="1">
    <location>
        <begin position="40"/>
        <end position="63"/>
    </location>
</feature>
<reference evidence="4 5" key="1">
    <citation type="journal article" date="2009" name="Genome Res.">
        <title>Comparative genomics of the fungal pathogens Candida dubliniensis and Candida albicans.</title>
        <authorList>
            <person name="Jackson A.P."/>
            <person name="Gamble J.A."/>
            <person name="Yeomans T."/>
            <person name="Moran G.P."/>
            <person name="Saunders D."/>
            <person name="Harris D."/>
            <person name="Aslett M."/>
            <person name="Barrell J.F."/>
            <person name="Butler G."/>
            <person name="Citiulo F."/>
            <person name="Coleman D.C."/>
            <person name="de Groot P.W.J."/>
            <person name="Goodwin T.J."/>
            <person name="Quail M.A."/>
            <person name="McQuillan J."/>
            <person name="Munro C.A."/>
            <person name="Pain A."/>
            <person name="Poulter R.T."/>
            <person name="Rajandream M.A."/>
            <person name="Renauld H."/>
            <person name="Spiering M.J."/>
            <person name="Tivey A."/>
            <person name="Gow N.A.R."/>
            <person name="Barrell B."/>
            <person name="Sullivan D.J."/>
            <person name="Berriman M."/>
        </authorList>
    </citation>
    <scope>NUCLEOTIDE SEQUENCE [LARGE SCALE GENOMIC DNA]</scope>
    <source>
        <strain evidence="5">CD36 / ATCC MYA-646 / CBS 7987 / NCPF 3949 / NRRL Y-17841</strain>
    </source>
</reference>
<evidence type="ECO:0000259" key="2">
    <source>
        <dbReference type="Pfam" id="PF04083"/>
    </source>
</evidence>
<keyword evidence="1" id="KW-1133">Transmembrane helix</keyword>
<sequence length="567" mass="65515">MSEENPLEPDQLMQRVSDTHQDTSLVAPRETHFHNVFMKYLIMLISALGSVIYTTILCTGSVLNHWFDLVSGKEKAVLADMEQKSHGYVPREPYDDLSKMKPTSDLQYYLQCLNLDLQEYKVTTCDGYILTLHRIIDPKESEEQKQQRKPVLLQHGLLSCSGTWIVSGKNSLGYYFHEQGFDVWMGNNRSWFTPQHKTLSGNLYNNEQYWDWGVQELGCHDLPALILTVLANKKYFKKLVLLGHSQGGLQSFLMLKNPRLGDIHERIELFCPLAPAVYPGKLFYTRQFIKFINNRSEFTWLMLFGCCAFLRNLCLVRHYIASTWLFGKLSYYMFKYLFGWTGRNWGPYKKVWHFCFIFNMSYASVELMKYYLSKHSDCGFTTLLQPKAAYASDAHFTENVTDDKKSYFQFDATWFNGVRVPMIVFTGDEDFLVDGAKVVAHMRKYEPGYREGGNLETVAIPTYNHLDIVWAEDVIGTIGYTICKKLKQLNACNIQQELKLEGQVPGMANEEGSSNDHHQQEEEVLNEKIQSVTEDVHDTELMIKIKHSISADIPLTETRKLSTTEVF</sequence>
<evidence type="ECO:0000313" key="4">
    <source>
        <dbReference type="EMBL" id="CAX43952.1"/>
    </source>
</evidence>
<dbReference type="RefSeq" id="XP_002418649.1">
    <property type="nucleotide sequence ID" value="XM_002418604.1"/>
</dbReference>
<dbReference type="InterPro" id="IPR029058">
    <property type="entry name" value="AB_hydrolase_fold"/>
</dbReference>
<proteinExistence type="predicted"/>
<dbReference type="Proteomes" id="UP000002605">
    <property type="component" value="Chromosome 2"/>
</dbReference>
<accession>B9WC30</accession>
<dbReference type="GeneID" id="8046189"/>
<dbReference type="OrthoDB" id="6130531at2759"/>
<dbReference type="EMBL" id="FM992689">
    <property type="protein sequence ID" value="CAX43952.1"/>
    <property type="molecule type" value="Genomic_DNA"/>
</dbReference>
<dbReference type="Gene3D" id="3.40.50.1820">
    <property type="entry name" value="alpha/beta hydrolase"/>
    <property type="match status" value="1"/>
</dbReference>
<dbReference type="GO" id="GO:0016787">
    <property type="term" value="F:hydrolase activity"/>
    <property type="evidence" value="ECO:0007669"/>
    <property type="project" value="UniProtKB-KW"/>
</dbReference>
<feature type="domain" description="Partial AB-hydrolase lipase" evidence="2">
    <location>
        <begin position="107"/>
        <end position="167"/>
    </location>
</feature>
<evidence type="ECO:0000313" key="3">
    <source>
        <dbReference type="CGD" id="CAL0000162158"/>
    </source>
</evidence>
<evidence type="ECO:0000313" key="5">
    <source>
        <dbReference type="Proteomes" id="UP000002605"/>
    </source>
</evidence>
<evidence type="ECO:0000256" key="1">
    <source>
        <dbReference type="SAM" id="Phobius"/>
    </source>
</evidence>
<dbReference type="AlphaFoldDB" id="B9WC30"/>
<keyword evidence="5" id="KW-1185">Reference proteome</keyword>
<keyword evidence="1" id="KW-0812">Transmembrane</keyword>
<dbReference type="HOGENOM" id="CLU_024238_2_0_1"/>
<dbReference type="ESTHER" id="candc-b9wc30">
    <property type="family name" value="Acidic_Lipase"/>
</dbReference>
<dbReference type="PANTHER" id="PTHR11005">
    <property type="entry name" value="LYSOSOMAL ACID LIPASE-RELATED"/>
    <property type="match status" value="1"/>
</dbReference>